<feature type="transmembrane region" description="Helical" evidence="1">
    <location>
        <begin position="41"/>
        <end position="66"/>
    </location>
</feature>
<keyword evidence="1" id="KW-0472">Membrane</keyword>
<protein>
    <submittedName>
        <fullName evidence="2">Uncharacterized protein</fullName>
    </submittedName>
</protein>
<accession>A0A4R6DAI9</accession>
<dbReference type="Proteomes" id="UP000295764">
    <property type="component" value="Unassembled WGS sequence"/>
</dbReference>
<proteinExistence type="predicted"/>
<comment type="caution">
    <text evidence="2">The sequence shown here is derived from an EMBL/GenBank/DDBJ whole genome shotgun (WGS) entry which is preliminary data.</text>
</comment>
<sequence>MILLGVIAAVLWLVALALPICVLLLIGSLPGEDPARTQRSFVIAFGAFLSFALLAIPTTIGFIVVLRAKNRGYDT</sequence>
<gene>
    <name evidence="2" type="ORF">EDF64_12021</name>
</gene>
<dbReference type="AlphaFoldDB" id="A0A4R6DAI9"/>
<evidence type="ECO:0000256" key="1">
    <source>
        <dbReference type="SAM" id="Phobius"/>
    </source>
</evidence>
<keyword evidence="1" id="KW-1133">Transmembrane helix</keyword>
<dbReference type="RefSeq" id="WP_133521302.1">
    <property type="nucleotide sequence ID" value="NZ_SNVW01000020.1"/>
</dbReference>
<evidence type="ECO:0000313" key="2">
    <source>
        <dbReference type="EMBL" id="TDN41446.1"/>
    </source>
</evidence>
<keyword evidence="1" id="KW-0812">Transmembrane</keyword>
<evidence type="ECO:0000313" key="3">
    <source>
        <dbReference type="Proteomes" id="UP000295764"/>
    </source>
</evidence>
<name>A0A4R6DAI9_9MICO</name>
<organism evidence="2 3">
    <name type="scientific">Curtobacterium flaccumfaciens</name>
    <dbReference type="NCBI Taxonomy" id="2035"/>
    <lineage>
        <taxon>Bacteria</taxon>
        <taxon>Bacillati</taxon>
        <taxon>Actinomycetota</taxon>
        <taxon>Actinomycetes</taxon>
        <taxon>Micrococcales</taxon>
        <taxon>Microbacteriaceae</taxon>
        <taxon>Curtobacterium</taxon>
    </lineage>
</organism>
<reference evidence="2 3" key="1">
    <citation type="submission" date="2019-03" db="EMBL/GenBank/DDBJ databases">
        <title>Genomic analyses of the natural microbiome of Caenorhabditis elegans.</title>
        <authorList>
            <person name="Samuel B."/>
        </authorList>
    </citation>
    <scope>NUCLEOTIDE SEQUENCE [LARGE SCALE GENOMIC DNA]</scope>
    <source>
        <strain evidence="2 3">JUb65</strain>
    </source>
</reference>
<dbReference type="EMBL" id="SNVW01000020">
    <property type="protein sequence ID" value="TDN41446.1"/>
    <property type="molecule type" value="Genomic_DNA"/>
</dbReference>